<evidence type="ECO:0000256" key="1">
    <source>
        <dbReference type="ARBA" id="ARBA00022576"/>
    </source>
</evidence>
<keyword evidence="3" id="KW-0663">Pyridoxal phosphate</keyword>
<evidence type="ECO:0000313" key="7">
    <source>
        <dbReference type="Proteomes" id="UP001597181"/>
    </source>
</evidence>
<reference evidence="7" key="1">
    <citation type="journal article" date="2019" name="Int. J. Syst. Evol. Microbiol.">
        <title>The Global Catalogue of Microorganisms (GCM) 10K type strain sequencing project: providing services to taxonomists for standard genome sequencing and annotation.</title>
        <authorList>
            <consortium name="The Broad Institute Genomics Platform"/>
            <consortium name="The Broad Institute Genome Sequencing Center for Infectious Disease"/>
            <person name="Wu L."/>
            <person name="Ma J."/>
        </authorList>
    </citation>
    <scope>NUCLEOTIDE SEQUENCE [LARGE SCALE GENOMIC DNA]</scope>
    <source>
        <strain evidence="7">CCUG 50213</strain>
    </source>
</reference>
<comment type="caution">
    <text evidence="6">The sequence shown here is derived from an EMBL/GenBank/DDBJ whole genome shotgun (WGS) entry which is preliminary data.</text>
</comment>
<dbReference type="GO" id="GO:0004400">
    <property type="term" value="F:histidinol-phosphate transaminase activity"/>
    <property type="evidence" value="ECO:0007669"/>
    <property type="project" value="UniProtKB-EC"/>
</dbReference>
<dbReference type="PANTHER" id="PTHR43643">
    <property type="entry name" value="HISTIDINOL-PHOSPHATE AMINOTRANSFERASE 2"/>
    <property type="match status" value="1"/>
</dbReference>
<keyword evidence="7" id="KW-1185">Reference proteome</keyword>
<organism evidence="6 7">
    <name type="scientific">Leucobacter albus</name>
    <dbReference type="NCBI Taxonomy" id="272210"/>
    <lineage>
        <taxon>Bacteria</taxon>
        <taxon>Bacillati</taxon>
        <taxon>Actinomycetota</taxon>
        <taxon>Actinomycetes</taxon>
        <taxon>Micrococcales</taxon>
        <taxon>Microbacteriaceae</taxon>
        <taxon>Leucobacter</taxon>
    </lineage>
</organism>
<dbReference type="RefSeq" id="WP_343961805.1">
    <property type="nucleotide sequence ID" value="NZ_BAAAKZ010000013.1"/>
</dbReference>
<accession>A0ABW3TQX2</accession>
<dbReference type="SUPFAM" id="SSF53383">
    <property type="entry name" value="PLP-dependent transferases"/>
    <property type="match status" value="1"/>
</dbReference>
<evidence type="ECO:0000256" key="4">
    <source>
        <dbReference type="SAM" id="MobiDB-lite"/>
    </source>
</evidence>
<dbReference type="PANTHER" id="PTHR43643:SF3">
    <property type="entry name" value="HISTIDINOL-PHOSPHATE AMINOTRANSFERASE"/>
    <property type="match status" value="1"/>
</dbReference>
<feature type="domain" description="Aminotransferase class I/classII large" evidence="5">
    <location>
        <begin position="35"/>
        <end position="339"/>
    </location>
</feature>
<evidence type="ECO:0000259" key="5">
    <source>
        <dbReference type="Pfam" id="PF00155"/>
    </source>
</evidence>
<evidence type="ECO:0000313" key="6">
    <source>
        <dbReference type="EMBL" id="MFD1202009.1"/>
    </source>
</evidence>
<gene>
    <name evidence="6" type="ORF">ACFQ3U_08900</name>
</gene>
<dbReference type="InterPro" id="IPR004839">
    <property type="entry name" value="Aminotransferase_I/II_large"/>
</dbReference>
<dbReference type="Proteomes" id="UP001597181">
    <property type="component" value="Unassembled WGS sequence"/>
</dbReference>
<dbReference type="Pfam" id="PF00155">
    <property type="entry name" value="Aminotran_1_2"/>
    <property type="match status" value="1"/>
</dbReference>
<dbReference type="CDD" id="cd00609">
    <property type="entry name" value="AAT_like"/>
    <property type="match status" value="1"/>
</dbReference>
<dbReference type="InterPro" id="IPR050106">
    <property type="entry name" value="HistidinolP_aminotransfase"/>
</dbReference>
<dbReference type="InterPro" id="IPR015421">
    <property type="entry name" value="PyrdxlP-dep_Trfase_major"/>
</dbReference>
<keyword evidence="1 6" id="KW-0032">Aminotransferase</keyword>
<evidence type="ECO:0000256" key="2">
    <source>
        <dbReference type="ARBA" id="ARBA00022679"/>
    </source>
</evidence>
<protein>
    <submittedName>
        <fullName evidence="6">Pyridoxal phosphate-dependent aminotransferase</fullName>
        <ecNumber evidence="6">2.6.1.9</ecNumber>
    </submittedName>
</protein>
<feature type="region of interest" description="Disordered" evidence="4">
    <location>
        <begin position="21"/>
        <end position="42"/>
    </location>
</feature>
<name>A0ABW3TQX2_9MICO</name>
<dbReference type="InterPro" id="IPR015424">
    <property type="entry name" value="PyrdxlP-dep_Trfase"/>
</dbReference>
<dbReference type="InterPro" id="IPR015422">
    <property type="entry name" value="PyrdxlP-dep_Trfase_small"/>
</dbReference>
<proteinExistence type="predicted"/>
<dbReference type="Gene3D" id="3.90.1150.10">
    <property type="entry name" value="Aspartate Aminotransferase, domain 1"/>
    <property type="match status" value="1"/>
</dbReference>
<dbReference type="Gene3D" id="3.40.640.10">
    <property type="entry name" value="Type I PLP-dependent aspartate aminotransferase-like (Major domain)"/>
    <property type="match status" value="1"/>
</dbReference>
<dbReference type="EMBL" id="JBHTLY010000003">
    <property type="protein sequence ID" value="MFD1202009.1"/>
    <property type="molecule type" value="Genomic_DNA"/>
</dbReference>
<sequence length="355" mass="37608">MNDTHSAAVLQPRPWLSHLQPYVPGAPAADPDGSLASNENALGPSPRVAAALPGSLPGAERYPDALSSGLVRRIAETHGIPVDTILVGNGSDELIQLLVTAYAAYGGHVVCADPPYQLHEKLPVMLGAEVTKVPLREWAHDLEAMRALAADLAFVCNPHNPTGAILPPHEVLGFARGNRAALTVVDEAYIEYAEAGEGASLISSAARGELAVLRTFSKFYGLAGMRVGFLVADPAIIRTLQAIRLPFSVNSAAQVAAEIALADRDHGDRVRESTRENRGRLIAAFRASGYEVLESQTNFILVFAPDEARLVGRLSEAGIQVRPGSSLGVPGSVRISVPNDAGMAMFGRLPWLQTP</sequence>
<evidence type="ECO:0000256" key="3">
    <source>
        <dbReference type="ARBA" id="ARBA00022898"/>
    </source>
</evidence>
<keyword evidence="2 6" id="KW-0808">Transferase</keyword>
<dbReference type="EC" id="2.6.1.9" evidence="6"/>